<name>A0A3N4VTC2_9GAMM</name>
<evidence type="ECO:0000259" key="2">
    <source>
        <dbReference type="Pfam" id="PF20148"/>
    </source>
</evidence>
<comment type="caution">
    <text evidence="3">The sequence shown here is derived from an EMBL/GenBank/DDBJ whole genome shotgun (WGS) entry which is preliminary data.</text>
</comment>
<keyword evidence="4" id="KW-1185">Reference proteome</keyword>
<evidence type="ECO:0000256" key="1">
    <source>
        <dbReference type="SAM" id="MobiDB-lite"/>
    </source>
</evidence>
<dbReference type="InterPro" id="IPR006530">
    <property type="entry name" value="YD"/>
</dbReference>
<dbReference type="OrthoDB" id="7030285at2"/>
<dbReference type="CDD" id="cd14740">
    <property type="entry name" value="PAAR_4"/>
    <property type="match status" value="1"/>
</dbReference>
<evidence type="ECO:0000313" key="3">
    <source>
        <dbReference type="EMBL" id="RPE77060.1"/>
    </source>
</evidence>
<feature type="domain" description="DUF6531" evidence="2">
    <location>
        <begin position="215"/>
        <end position="280"/>
    </location>
</feature>
<dbReference type="Proteomes" id="UP000269708">
    <property type="component" value="Unassembled WGS sequence"/>
</dbReference>
<dbReference type="EMBL" id="RKQN01000003">
    <property type="protein sequence ID" value="RPE77060.1"/>
    <property type="molecule type" value="Genomic_DNA"/>
</dbReference>
<feature type="compositionally biased region" description="Gly residues" evidence="1">
    <location>
        <begin position="1230"/>
        <end position="1243"/>
    </location>
</feature>
<dbReference type="Gene3D" id="2.180.10.10">
    <property type="entry name" value="RHS repeat-associated core"/>
    <property type="match status" value="3"/>
</dbReference>
<dbReference type="PANTHER" id="PTHR32305:SF15">
    <property type="entry name" value="PROTEIN RHSA-RELATED"/>
    <property type="match status" value="1"/>
</dbReference>
<proteinExistence type="predicted"/>
<dbReference type="PANTHER" id="PTHR32305">
    <property type="match status" value="1"/>
</dbReference>
<dbReference type="Pfam" id="PF05593">
    <property type="entry name" value="RHS_repeat"/>
    <property type="match status" value="3"/>
</dbReference>
<feature type="region of interest" description="Disordered" evidence="1">
    <location>
        <begin position="1298"/>
        <end position="1317"/>
    </location>
</feature>
<dbReference type="RefSeq" id="WP_123770641.1">
    <property type="nucleotide sequence ID" value="NZ_RKQN01000003.1"/>
</dbReference>
<organism evidence="3 4">
    <name type="scientific">Vulcaniibacterium tengchongense</name>
    <dbReference type="NCBI Taxonomy" id="1273429"/>
    <lineage>
        <taxon>Bacteria</taxon>
        <taxon>Pseudomonadati</taxon>
        <taxon>Pseudomonadota</taxon>
        <taxon>Gammaproteobacteria</taxon>
        <taxon>Lysobacterales</taxon>
        <taxon>Lysobacteraceae</taxon>
        <taxon>Vulcaniibacterium</taxon>
    </lineage>
</organism>
<dbReference type="NCBIfam" id="TIGR01643">
    <property type="entry name" value="YD_repeat_2x"/>
    <property type="match status" value="8"/>
</dbReference>
<dbReference type="Pfam" id="PF20148">
    <property type="entry name" value="DUF6531"/>
    <property type="match status" value="1"/>
</dbReference>
<dbReference type="InterPro" id="IPR045351">
    <property type="entry name" value="DUF6531"/>
</dbReference>
<feature type="compositionally biased region" description="Low complexity" evidence="1">
    <location>
        <begin position="1192"/>
        <end position="1218"/>
    </location>
</feature>
<dbReference type="NCBIfam" id="TIGR03696">
    <property type="entry name" value="Rhs_assc_core"/>
    <property type="match status" value="1"/>
</dbReference>
<dbReference type="PRINTS" id="PR00394">
    <property type="entry name" value="RHSPROTEIN"/>
</dbReference>
<feature type="compositionally biased region" description="Low complexity" evidence="1">
    <location>
        <begin position="1244"/>
        <end position="1255"/>
    </location>
</feature>
<protein>
    <submittedName>
        <fullName evidence="3">RHS repeat-associated protein</fullName>
    </submittedName>
</protein>
<dbReference type="InterPro" id="IPR031325">
    <property type="entry name" value="RHS_repeat"/>
</dbReference>
<gene>
    <name evidence="3" type="ORF">EDC50_2315</name>
</gene>
<dbReference type="InterPro" id="IPR050708">
    <property type="entry name" value="T6SS_VgrG/RHS"/>
</dbReference>
<dbReference type="InterPro" id="IPR022385">
    <property type="entry name" value="Rhs_assc_core"/>
</dbReference>
<reference evidence="3 4" key="1">
    <citation type="submission" date="2018-11" db="EMBL/GenBank/DDBJ databases">
        <title>Genomic Encyclopedia of Type Strains, Phase IV (KMG-IV): sequencing the most valuable type-strain genomes for metagenomic binning, comparative biology and taxonomic classification.</title>
        <authorList>
            <person name="Goeker M."/>
        </authorList>
    </citation>
    <scope>NUCLEOTIDE SEQUENCE [LARGE SCALE GENOMIC DNA]</scope>
    <source>
        <strain evidence="3 4">DSM 25623</strain>
    </source>
</reference>
<sequence>MTVAAKHFDPQLGIDIHTYLIPPSPIPIPLPTPHIGIVLDPFDYVPVIGGTVHVNGVKRATAGCMGLDVHIPVGGVWMPTLKMPLGPQWDDELFMGSRTVLADGDPFSRVAMPVLACNLVGMVAPFRPRKPKRPKLSLLLPTTVNLAIPTNVYVGGAPTVSWSALAMRAGLAGLGRLARKSGVAGRAADAFRRLRQKLFKNLPPGFLKCNVLRAEPVDIRDGSVVVAHEDFAVPGRLPLAWSRHYRSSRHAEAGRCGAGWRTPADVSLALEADGSVWFEDVESAALFPQLPQGEGDAHAVRELVDGARLAREGDWLWVRTKEGLRYGFEVGAAPVRLPHRWPLRQVEDLCGNHWRYEWRDGHLVRIVESGTADEAGRPLQGRFIEVDSRQGRIERMALHDPATGLSHPLVRYEYDAAGDLAAAVDPLEAARRFVYVGHRLVRHTDRVGLSFHYEYDARGRVVRSWGDGGLYAYTFRYDETLRETEVTDSLGHASLVKFDEHGLPLCEIDPLEGVTVFEYDEVGRTVAVTDPLGHRTAFEYDARGNLLKLVRADGSAVRQVFDEDDRLVERIDATGAAERFEWGEHRLLAAAIVPSGGAYRFAYTAHGQLCEVADPRGGVGRLGYDRYGKPNLLVDPLGLRIVMENDCLGRTLRRRVGEAGATEFAYDAKGRLLRVTQANGRQIACEYDGEGRPIRHCDESGAITRLQYVGLDLLAKRILPDGTATEYRYDTEGRLSAVVNPNGEEYRLLRDARGDVIEEIDYWGQSRRYERDAAGRIRRRIDALGRSVEYELDRMGRVVRKRMADPFEAGRTRLETFRYDAEGRLVEARNAVAHVRRRYDVDGRVVHEELNGFAVASAYDAAGHRTSRTSDAGNRVGFRYDALGRLDAVVANDQPAIDVWRNLHGQTVLEQWGAALAHAYRYDDAGRVAVQALLQDDAELLRTEYDHDEVGDLVERRDSEYGRDRYRYDAARRVVEHAGPIEGVRDRSTDRAGNRLATRVVRNERKRVVGGDPQPDDGWSREGDLEGVHYAFDRAGNLSRRRLDQVPGRPEMQLLWDAEQRLVECRWTSGERKGAAIRFGYDPLGRRVFKRGPRQTTWFFWDGDALLGEVTAANDDADDALWTGGVADLVEAQRRRRRAKALHGRVREYVYRPGSHEPLLLIEPDAPAAPAPAAPAPTRPPQEQPKPPSARPSPATATPMRPAAGPSLAAQASPGAAARTSPPNEPAQGAGLGFGVRLGGQGAGAASADESSAKATLPDARSPGLGGRLDGTRLGGESSALRSAGTLPCASSGAAAGGAISDAMERESPAAEDAPAPASAVAGDASVAIRPEPAVPSRAVYYFYNDLNGCPIRIVDGTGQVVWGATHSPTGQALALEAQRRIENPLRHQGQYYDRETGLSYNLARYYDAHAGCYVSADPLGLEAGENTYLYAFGNPFLWADPWGLNACRRGEWIFPEGGSRNVNDYQTIYTNGIMGNRAAAVALVERQRVAYYYNPSFSDGLPTWLPGFIRNGLGGAGDVLETAVQKFGRGRDPLTSGFVDGLRQLDHPVTIVGHSQGAATVVRAAPYIPRGSTVVLRSPAVSYNTAAQAFADRGVDWKYVQPVGDIAPLYASNDAGQWLSQVRKISPNLKKTFGIHNQNGLHLGTGDFPGPTFPNG</sequence>
<evidence type="ECO:0000313" key="4">
    <source>
        <dbReference type="Proteomes" id="UP000269708"/>
    </source>
</evidence>
<accession>A0A3N4VTC2</accession>
<feature type="compositionally biased region" description="Pro residues" evidence="1">
    <location>
        <begin position="1167"/>
        <end position="1191"/>
    </location>
</feature>
<feature type="region of interest" description="Disordered" evidence="1">
    <location>
        <begin position="1166"/>
        <end position="1292"/>
    </location>
</feature>